<sequence>ARVAVLETHERRLEWQRQAADDLAV</sequence>
<dbReference type="EMBL" id="BKCJ011791458">
    <property type="protein sequence ID" value="GFD53212.1"/>
    <property type="molecule type" value="Genomic_DNA"/>
</dbReference>
<protein>
    <submittedName>
        <fullName evidence="1">Uncharacterized protein</fullName>
    </submittedName>
</protein>
<organism evidence="1">
    <name type="scientific">Tanacetum cinerariifolium</name>
    <name type="common">Dalmatian daisy</name>
    <name type="synonym">Chrysanthemum cinerariifolium</name>
    <dbReference type="NCBI Taxonomy" id="118510"/>
    <lineage>
        <taxon>Eukaryota</taxon>
        <taxon>Viridiplantae</taxon>
        <taxon>Streptophyta</taxon>
        <taxon>Embryophyta</taxon>
        <taxon>Tracheophyta</taxon>
        <taxon>Spermatophyta</taxon>
        <taxon>Magnoliopsida</taxon>
        <taxon>eudicotyledons</taxon>
        <taxon>Gunneridae</taxon>
        <taxon>Pentapetalae</taxon>
        <taxon>asterids</taxon>
        <taxon>campanulids</taxon>
        <taxon>Asterales</taxon>
        <taxon>Asteraceae</taxon>
        <taxon>Asteroideae</taxon>
        <taxon>Anthemideae</taxon>
        <taxon>Anthemidinae</taxon>
        <taxon>Tanacetum</taxon>
    </lineage>
</organism>
<reference evidence="1" key="1">
    <citation type="journal article" date="2019" name="Sci. Rep.">
        <title>Draft genome of Tanacetum cinerariifolium, the natural source of mosquito coil.</title>
        <authorList>
            <person name="Yamashiro T."/>
            <person name="Shiraishi A."/>
            <person name="Satake H."/>
            <person name="Nakayama K."/>
        </authorList>
    </citation>
    <scope>NUCLEOTIDE SEQUENCE</scope>
</reference>
<comment type="caution">
    <text evidence="1">The sequence shown here is derived from an EMBL/GenBank/DDBJ whole genome shotgun (WGS) entry which is preliminary data.</text>
</comment>
<dbReference type="AlphaFoldDB" id="A0A699WZH2"/>
<name>A0A699WZH2_TANCI</name>
<evidence type="ECO:0000313" key="1">
    <source>
        <dbReference type="EMBL" id="GFD53212.1"/>
    </source>
</evidence>
<gene>
    <name evidence="1" type="ORF">Tci_925181</name>
</gene>
<proteinExistence type="predicted"/>
<accession>A0A699WZH2</accession>
<feature type="non-terminal residue" evidence="1">
    <location>
        <position position="1"/>
    </location>
</feature>